<sequence>MPSRPDRRWRWWLGAGVAALSLPALALAQESLLPPSFNQAAPPPEQSPQNGQAPDTGAAEVRRAQTSRGSEGGAVQETDSLSVADLAQVPVYVPPVEIPESSRRDPRLVGAIDPVAWGYGAAPWGQANGSFLSGLMRRLDTPLPSRWLHIALRNALLARSDAPPAVNPVDWAAERAWLLLRMGEADAASMIVAGVDVADFTPKMTQVAVQSALASADPGALCPLREKMAKVESRVLPLTEAMCAALSGQAANAATRIEQARRRGPITGIDHVLADKVVGAGADTGRAATVEWEGVQGLTAWRFGLASATGVAPPNNIIDRAPARIRAWQARAPLLSAEQRLPSARIAAGLGVFSSSSLVDLYSQIYDATDPSDLSGTDAWQLRLAFAARDPAEKIDAMRKLWGDTTDPVQRLANEALVSLAASRVRPDAALGKDVPKLVASMLAGGYDTAAARWAGTLGDLEDADADKAWALLALGTNAPLDVSESRIEDFIDRDTSPEQARTKLLVAGLAGVGRIDSELATKLNDRYKLGLGRDNAWVRIVNDAGRRRQAGSAVLLAAIGMQASDSAQIPAAHLFRSLTAMRSAGLEFQARMIAAELLART</sequence>
<reference evidence="3" key="1">
    <citation type="journal article" date="2019" name="Int. J. Syst. Evol. Microbiol.">
        <title>The Global Catalogue of Microorganisms (GCM) 10K type strain sequencing project: providing services to taxonomists for standard genome sequencing and annotation.</title>
        <authorList>
            <consortium name="The Broad Institute Genomics Platform"/>
            <consortium name="The Broad Institute Genome Sequencing Center for Infectious Disease"/>
            <person name="Wu L."/>
            <person name="Ma J."/>
        </authorList>
    </citation>
    <scope>NUCLEOTIDE SEQUENCE [LARGE SCALE GENOMIC DNA]</scope>
    <source>
        <strain evidence="3">JCM 17564</strain>
    </source>
</reference>
<comment type="caution">
    <text evidence="2">The sequence shown here is derived from an EMBL/GenBank/DDBJ whole genome shotgun (WGS) entry which is preliminary data.</text>
</comment>
<evidence type="ECO:0000313" key="2">
    <source>
        <dbReference type="EMBL" id="GAA4037982.1"/>
    </source>
</evidence>
<organism evidence="2 3">
    <name type="scientific">Sphingomonas rosea</name>
    <dbReference type="NCBI Taxonomy" id="335605"/>
    <lineage>
        <taxon>Bacteria</taxon>
        <taxon>Pseudomonadati</taxon>
        <taxon>Pseudomonadota</taxon>
        <taxon>Alphaproteobacteria</taxon>
        <taxon>Sphingomonadales</taxon>
        <taxon>Sphingomonadaceae</taxon>
        <taxon>Sphingomonas</taxon>
    </lineage>
</organism>
<protein>
    <submittedName>
        <fullName evidence="2">Uncharacterized protein</fullName>
    </submittedName>
</protein>
<evidence type="ECO:0000313" key="3">
    <source>
        <dbReference type="Proteomes" id="UP001424459"/>
    </source>
</evidence>
<feature type="region of interest" description="Disordered" evidence="1">
    <location>
        <begin position="35"/>
        <end position="80"/>
    </location>
</feature>
<evidence type="ECO:0000256" key="1">
    <source>
        <dbReference type="SAM" id="MobiDB-lite"/>
    </source>
</evidence>
<name>A0ABP7U8Z2_9SPHN</name>
<dbReference type="Proteomes" id="UP001424459">
    <property type="component" value="Unassembled WGS sequence"/>
</dbReference>
<keyword evidence="3" id="KW-1185">Reference proteome</keyword>
<dbReference type="EMBL" id="BAABBR010000001">
    <property type="protein sequence ID" value="GAA4037982.1"/>
    <property type="molecule type" value="Genomic_DNA"/>
</dbReference>
<dbReference type="RefSeq" id="WP_344696778.1">
    <property type="nucleotide sequence ID" value="NZ_BAABBR010000001.1"/>
</dbReference>
<proteinExistence type="predicted"/>
<gene>
    <name evidence="2" type="ORF">GCM10022281_18340</name>
</gene>
<accession>A0ABP7U8Z2</accession>